<dbReference type="PROSITE" id="PS50893">
    <property type="entry name" value="ABC_TRANSPORTER_2"/>
    <property type="match status" value="1"/>
</dbReference>
<evidence type="ECO:0000256" key="3">
    <source>
        <dbReference type="ARBA" id="ARBA00022840"/>
    </source>
</evidence>
<dbReference type="EMBL" id="NGKB01000003">
    <property type="protein sequence ID" value="RSU16245.1"/>
    <property type="molecule type" value="Genomic_DNA"/>
</dbReference>
<dbReference type="InterPro" id="IPR027417">
    <property type="entry name" value="P-loop_NTPase"/>
</dbReference>
<accession>A0A430B7F9</accession>
<dbReference type="InterPro" id="IPR015854">
    <property type="entry name" value="ABC_transpr_LolD-like"/>
</dbReference>
<dbReference type="OrthoDB" id="9791546at2"/>
<dbReference type="InterPro" id="IPR017911">
    <property type="entry name" value="MacB-like_ATP-bd"/>
</dbReference>
<evidence type="ECO:0000256" key="2">
    <source>
        <dbReference type="ARBA" id="ARBA00022741"/>
    </source>
</evidence>
<dbReference type="FunFam" id="3.40.50.300:FF:000032">
    <property type="entry name" value="Export ABC transporter ATP-binding protein"/>
    <property type="match status" value="1"/>
</dbReference>
<dbReference type="PANTHER" id="PTHR24220:SF86">
    <property type="entry name" value="ABC TRANSPORTER ABCH.1"/>
    <property type="match status" value="1"/>
</dbReference>
<dbReference type="SMART" id="SM00382">
    <property type="entry name" value="AAA"/>
    <property type="match status" value="1"/>
</dbReference>
<dbReference type="InterPro" id="IPR003439">
    <property type="entry name" value="ABC_transporter-like_ATP-bd"/>
</dbReference>
<dbReference type="GO" id="GO:0022857">
    <property type="term" value="F:transmembrane transporter activity"/>
    <property type="evidence" value="ECO:0007669"/>
    <property type="project" value="TreeGrafter"/>
</dbReference>
<dbReference type="Proteomes" id="UP000288028">
    <property type="component" value="Unassembled WGS sequence"/>
</dbReference>
<dbReference type="GO" id="GO:0005886">
    <property type="term" value="C:plasma membrane"/>
    <property type="evidence" value="ECO:0007669"/>
    <property type="project" value="TreeGrafter"/>
</dbReference>
<keyword evidence="1" id="KW-0813">Transport</keyword>
<evidence type="ECO:0000256" key="1">
    <source>
        <dbReference type="ARBA" id="ARBA00022448"/>
    </source>
</evidence>
<dbReference type="Pfam" id="PF00005">
    <property type="entry name" value="ABC_tran"/>
    <property type="match status" value="1"/>
</dbReference>
<dbReference type="GO" id="GO:0098796">
    <property type="term" value="C:membrane protein complex"/>
    <property type="evidence" value="ECO:0007669"/>
    <property type="project" value="UniProtKB-ARBA"/>
</dbReference>
<dbReference type="GO" id="GO:0006865">
    <property type="term" value="P:amino acid transport"/>
    <property type="evidence" value="ECO:0007669"/>
    <property type="project" value="UniProtKB-KW"/>
</dbReference>
<dbReference type="PROSITE" id="PS00211">
    <property type="entry name" value="ABC_TRANSPORTER_1"/>
    <property type="match status" value="1"/>
</dbReference>
<dbReference type="InterPro" id="IPR017871">
    <property type="entry name" value="ABC_transporter-like_CS"/>
</dbReference>
<dbReference type="Gene3D" id="3.40.50.300">
    <property type="entry name" value="P-loop containing nucleotide triphosphate hydrolases"/>
    <property type="match status" value="1"/>
</dbReference>
<dbReference type="InterPro" id="IPR003593">
    <property type="entry name" value="AAA+_ATPase"/>
</dbReference>
<comment type="caution">
    <text evidence="6">The sequence shown here is derived from an EMBL/GenBank/DDBJ whole genome shotgun (WGS) entry which is preliminary data.</text>
</comment>
<dbReference type="AlphaFoldDB" id="A0A430B7F9"/>
<keyword evidence="3 6" id="KW-0067">ATP-binding</keyword>
<evidence type="ECO:0000256" key="4">
    <source>
        <dbReference type="ARBA" id="ARBA00022970"/>
    </source>
</evidence>
<keyword evidence="2" id="KW-0547">Nucleotide-binding</keyword>
<organism evidence="6 7">
    <name type="scientific">Vagococcus carniphilus</name>
    <dbReference type="NCBI Taxonomy" id="218144"/>
    <lineage>
        <taxon>Bacteria</taxon>
        <taxon>Bacillati</taxon>
        <taxon>Bacillota</taxon>
        <taxon>Bacilli</taxon>
        <taxon>Lactobacillales</taxon>
        <taxon>Enterococcaceae</taxon>
        <taxon>Vagococcus</taxon>
    </lineage>
</organism>
<evidence type="ECO:0000313" key="7">
    <source>
        <dbReference type="Proteomes" id="UP000288028"/>
    </source>
</evidence>
<protein>
    <submittedName>
        <fullName evidence="6">Macrolide ABC transporter ATP-binding protein</fullName>
    </submittedName>
</protein>
<feature type="domain" description="ABC transporter" evidence="5">
    <location>
        <begin position="2"/>
        <end position="226"/>
    </location>
</feature>
<sequence length="226" mass="25219">MIELKHVTRKFTNGDIENIVLKDINLTILEGEFVCILGTSGSGKSTLLNIIGLIDNPSSGDYLLENKEITQENSSSFALIRGEKFGFVFQSFHLANELTVIENVAMPLGYQGISKKNRLKRSRDVLKMVGLISKEELYPNLLSGGEKQRVAIARALVNHPKIIIADEPTGNLDLKNTQIIMKLFEELNQKGVTIILVTHDESLVKKAHRVYHIEDGVIKDEAHSQN</sequence>
<keyword evidence="4" id="KW-0029">Amino-acid transport</keyword>
<dbReference type="GO" id="GO:0005524">
    <property type="term" value="F:ATP binding"/>
    <property type="evidence" value="ECO:0007669"/>
    <property type="project" value="UniProtKB-KW"/>
</dbReference>
<dbReference type="CDD" id="cd03255">
    <property type="entry name" value="ABC_MJ0796_LolCDE_FtsE"/>
    <property type="match status" value="1"/>
</dbReference>
<evidence type="ECO:0000313" key="6">
    <source>
        <dbReference type="EMBL" id="RSU16245.1"/>
    </source>
</evidence>
<dbReference type="PANTHER" id="PTHR24220">
    <property type="entry name" value="IMPORT ATP-BINDING PROTEIN"/>
    <property type="match status" value="1"/>
</dbReference>
<dbReference type="GeneID" id="95581255"/>
<keyword evidence="7" id="KW-1185">Reference proteome</keyword>
<dbReference type="RefSeq" id="WP_126792460.1">
    <property type="nucleotide sequence ID" value="NZ_CP060720.1"/>
</dbReference>
<name>A0A430B7F9_9ENTE</name>
<evidence type="ECO:0000259" key="5">
    <source>
        <dbReference type="PROSITE" id="PS50893"/>
    </source>
</evidence>
<proteinExistence type="predicted"/>
<gene>
    <name evidence="6" type="ORF">CBF28_04720</name>
</gene>
<dbReference type="GO" id="GO:0016887">
    <property type="term" value="F:ATP hydrolysis activity"/>
    <property type="evidence" value="ECO:0007669"/>
    <property type="project" value="InterPro"/>
</dbReference>
<dbReference type="SUPFAM" id="SSF52540">
    <property type="entry name" value="P-loop containing nucleoside triphosphate hydrolases"/>
    <property type="match status" value="1"/>
</dbReference>
<reference evidence="6 7" key="1">
    <citation type="submission" date="2017-05" db="EMBL/GenBank/DDBJ databases">
        <title>Vagococcus spp. assemblies.</title>
        <authorList>
            <person name="Gulvik C.A."/>
        </authorList>
    </citation>
    <scope>NUCLEOTIDE SEQUENCE [LARGE SCALE GENOMIC DNA]</scope>
    <source>
        <strain evidence="6 7">SS1714</strain>
    </source>
</reference>